<organism evidence="1 2">
    <name type="scientific">Funneliformis geosporum</name>
    <dbReference type="NCBI Taxonomy" id="1117311"/>
    <lineage>
        <taxon>Eukaryota</taxon>
        <taxon>Fungi</taxon>
        <taxon>Fungi incertae sedis</taxon>
        <taxon>Mucoromycota</taxon>
        <taxon>Glomeromycotina</taxon>
        <taxon>Glomeromycetes</taxon>
        <taxon>Glomerales</taxon>
        <taxon>Glomeraceae</taxon>
        <taxon>Funneliformis</taxon>
    </lineage>
</organism>
<dbReference type="Proteomes" id="UP001153678">
    <property type="component" value="Unassembled WGS sequence"/>
</dbReference>
<dbReference type="Gene3D" id="1.10.10.60">
    <property type="entry name" value="Homeodomain-like"/>
    <property type="match status" value="1"/>
</dbReference>
<proteinExistence type="predicted"/>
<gene>
    <name evidence="1" type="ORF">FWILDA_LOCUS18943</name>
</gene>
<name>A0A9W4TD53_9GLOM</name>
<dbReference type="EMBL" id="CAMKVN010020495">
    <property type="protein sequence ID" value="CAI2199174.1"/>
    <property type="molecule type" value="Genomic_DNA"/>
</dbReference>
<reference evidence="1" key="1">
    <citation type="submission" date="2022-08" db="EMBL/GenBank/DDBJ databases">
        <authorList>
            <person name="Kallberg Y."/>
            <person name="Tangrot J."/>
            <person name="Rosling A."/>
        </authorList>
    </citation>
    <scope>NUCLEOTIDE SEQUENCE</scope>
    <source>
        <strain evidence="1">Wild A</strain>
    </source>
</reference>
<keyword evidence="2" id="KW-1185">Reference proteome</keyword>
<comment type="caution">
    <text evidence="1">The sequence shown here is derived from an EMBL/GenBank/DDBJ whole genome shotgun (WGS) entry which is preliminary data.</text>
</comment>
<evidence type="ECO:0000313" key="1">
    <source>
        <dbReference type="EMBL" id="CAI2199174.1"/>
    </source>
</evidence>
<feature type="non-terminal residue" evidence="1">
    <location>
        <position position="58"/>
    </location>
</feature>
<accession>A0A9W4TD53</accession>
<protein>
    <submittedName>
        <fullName evidence="1">7032_t:CDS:1</fullName>
    </submittedName>
</protein>
<sequence length="58" mass="6786">MAEMVWTFNAMEDLINLHNEYHEEFENALNTEHATIWDGIATEINNHHSAQVTSRQCQ</sequence>
<dbReference type="AlphaFoldDB" id="A0A9W4TD53"/>
<evidence type="ECO:0000313" key="2">
    <source>
        <dbReference type="Proteomes" id="UP001153678"/>
    </source>
</evidence>
<dbReference type="OrthoDB" id="676304at2759"/>